<feature type="transmembrane region" description="Helical" evidence="6">
    <location>
        <begin position="309"/>
        <end position="328"/>
    </location>
</feature>
<evidence type="ECO:0000313" key="8">
    <source>
        <dbReference type="EMBL" id="TQS39651.1"/>
    </source>
</evidence>
<feature type="transmembrane region" description="Helical" evidence="6">
    <location>
        <begin position="368"/>
        <end position="385"/>
    </location>
</feature>
<keyword evidence="4 6" id="KW-1133">Transmembrane helix</keyword>
<dbReference type="PANTHER" id="PTHR43124:SF3">
    <property type="entry name" value="CHLORAMPHENICOL EFFLUX PUMP RV0191"/>
    <property type="match status" value="1"/>
</dbReference>
<evidence type="ECO:0000256" key="6">
    <source>
        <dbReference type="SAM" id="Phobius"/>
    </source>
</evidence>
<organism evidence="8 9">
    <name type="scientific">Cryptosporangium phraense</name>
    <dbReference type="NCBI Taxonomy" id="2593070"/>
    <lineage>
        <taxon>Bacteria</taxon>
        <taxon>Bacillati</taxon>
        <taxon>Actinomycetota</taxon>
        <taxon>Actinomycetes</taxon>
        <taxon>Cryptosporangiales</taxon>
        <taxon>Cryptosporangiaceae</taxon>
        <taxon>Cryptosporangium</taxon>
    </lineage>
</organism>
<keyword evidence="5 6" id="KW-0472">Membrane</keyword>
<evidence type="ECO:0000256" key="5">
    <source>
        <dbReference type="ARBA" id="ARBA00023136"/>
    </source>
</evidence>
<dbReference type="EMBL" id="VIRS01000062">
    <property type="protein sequence ID" value="TQS39651.1"/>
    <property type="molecule type" value="Genomic_DNA"/>
</dbReference>
<feature type="transmembrane region" description="Helical" evidence="6">
    <location>
        <begin position="140"/>
        <end position="162"/>
    </location>
</feature>
<feature type="transmembrane region" description="Helical" evidence="6">
    <location>
        <begin position="243"/>
        <end position="265"/>
    </location>
</feature>
<proteinExistence type="predicted"/>
<keyword evidence="2" id="KW-1003">Cell membrane</keyword>
<dbReference type="InterPro" id="IPR036259">
    <property type="entry name" value="MFS_trans_sf"/>
</dbReference>
<evidence type="ECO:0000256" key="1">
    <source>
        <dbReference type="ARBA" id="ARBA00004651"/>
    </source>
</evidence>
<sequence length="442" mass="44523">MLRRRAYSVPVNHRAALAALGASTFVYVTAETIPIGLLPEIADGLSVDEAAVGLLVTSYAAVAGLTSIPLTALTMRFPRRGLIALTVAAFAVSQLAAAVAPTFGVLIVSRLLCALAHGVFWATIAPVAARLVPPSQGGRAIALVFLGNSLAIVLGVPVGTALGQWLGWRVVLAVLAVLGAVCVAAIFALLPKLDAERGGSAGAVGAGRAGAGDVGDADMGFAGGARGLAGTMREAVGVLRNRGVAAVCLTTAVLMIGLFAAYTYLAPLVRRDAGLEGAGLSALLLGFGVAGLIGNWFIGRWVDRRPGGLLSLLIAVMVVALALLVPVLGTVPTVVAVLAWGGAMTATPVILQAAILRVAPRAADAASAVYVVAFQIGIGGGSLLGERFVRAGWLGALPLLAAVLAGVALVVVRLSPTAFPPRLSTALPDPLPARQEPRDAAA</sequence>
<dbReference type="InterPro" id="IPR050189">
    <property type="entry name" value="MFS_Efflux_Transporters"/>
</dbReference>
<dbReference type="Proteomes" id="UP000317982">
    <property type="component" value="Unassembled WGS sequence"/>
</dbReference>
<feature type="transmembrane region" description="Helical" evidence="6">
    <location>
        <begin position="107"/>
        <end position="128"/>
    </location>
</feature>
<dbReference type="SUPFAM" id="SSF103473">
    <property type="entry name" value="MFS general substrate transporter"/>
    <property type="match status" value="1"/>
</dbReference>
<dbReference type="PROSITE" id="PS50850">
    <property type="entry name" value="MFS"/>
    <property type="match status" value="1"/>
</dbReference>
<keyword evidence="9" id="KW-1185">Reference proteome</keyword>
<feature type="domain" description="Major facilitator superfamily (MFS) profile" evidence="7">
    <location>
        <begin position="16"/>
        <end position="419"/>
    </location>
</feature>
<feature type="transmembrane region" description="Helical" evidence="6">
    <location>
        <begin position="391"/>
        <end position="412"/>
    </location>
</feature>
<dbReference type="InterPro" id="IPR011701">
    <property type="entry name" value="MFS"/>
</dbReference>
<dbReference type="PANTHER" id="PTHR43124">
    <property type="entry name" value="PURINE EFFLUX PUMP PBUE"/>
    <property type="match status" value="1"/>
</dbReference>
<feature type="transmembrane region" description="Helical" evidence="6">
    <location>
        <begin position="168"/>
        <end position="190"/>
    </location>
</feature>
<evidence type="ECO:0000256" key="3">
    <source>
        <dbReference type="ARBA" id="ARBA00022692"/>
    </source>
</evidence>
<dbReference type="GO" id="GO:0005886">
    <property type="term" value="C:plasma membrane"/>
    <property type="evidence" value="ECO:0007669"/>
    <property type="project" value="UniProtKB-SubCell"/>
</dbReference>
<evidence type="ECO:0000313" key="9">
    <source>
        <dbReference type="Proteomes" id="UP000317982"/>
    </source>
</evidence>
<feature type="transmembrane region" description="Helical" evidence="6">
    <location>
        <begin position="82"/>
        <end position="101"/>
    </location>
</feature>
<dbReference type="OrthoDB" id="9814237at2"/>
<feature type="transmembrane region" description="Helical" evidence="6">
    <location>
        <begin position="54"/>
        <end position="75"/>
    </location>
</feature>
<dbReference type="InterPro" id="IPR020846">
    <property type="entry name" value="MFS_dom"/>
</dbReference>
<dbReference type="GO" id="GO:0022857">
    <property type="term" value="F:transmembrane transporter activity"/>
    <property type="evidence" value="ECO:0007669"/>
    <property type="project" value="InterPro"/>
</dbReference>
<dbReference type="Pfam" id="PF07690">
    <property type="entry name" value="MFS_1"/>
    <property type="match status" value="1"/>
</dbReference>
<dbReference type="Gene3D" id="1.20.1250.20">
    <property type="entry name" value="MFS general substrate transporter like domains"/>
    <property type="match status" value="1"/>
</dbReference>
<accession>A0A545AE88</accession>
<feature type="transmembrane region" description="Helical" evidence="6">
    <location>
        <begin position="334"/>
        <end position="356"/>
    </location>
</feature>
<evidence type="ECO:0000256" key="2">
    <source>
        <dbReference type="ARBA" id="ARBA00022475"/>
    </source>
</evidence>
<dbReference type="CDD" id="cd17324">
    <property type="entry name" value="MFS_NepI_like"/>
    <property type="match status" value="1"/>
</dbReference>
<feature type="transmembrane region" description="Helical" evidence="6">
    <location>
        <begin position="277"/>
        <end position="297"/>
    </location>
</feature>
<gene>
    <name evidence="8" type="ORF">FL583_38915</name>
</gene>
<dbReference type="FunCoup" id="A0A545AE88">
    <property type="interactions" value="1"/>
</dbReference>
<protein>
    <submittedName>
        <fullName evidence="8">MFS transporter</fullName>
    </submittedName>
</protein>
<dbReference type="InParanoid" id="A0A545AE88"/>
<comment type="subcellular location">
    <subcellularLocation>
        <location evidence="1">Cell membrane</location>
        <topology evidence="1">Multi-pass membrane protein</topology>
    </subcellularLocation>
</comment>
<evidence type="ECO:0000259" key="7">
    <source>
        <dbReference type="PROSITE" id="PS50850"/>
    </source>
</evidence>
<keyword evidence="3 6" id="KW-0812">Transmembrane</keyword>
<name>A0A545AE88_9ACTN</name>
<dbReference type="AlphaFoldDB" id="A0A545AE88"/>
<evidence type="ECO:0000256" key="4">
    <source>
        <dbReference type="ARBA" id="ARBA00022989"/>
    </source>
</evidence>
<comment type="caution">
    <text evidence="8">The sequence shown here is derived from an EMBL/GenBank/DDBJ whole genome shotgun (WGS) entry which is preliminary data.</text>
</comment>
<reference evidence="8 9" key="1">
    <citation type="submission" date="2019-07" db="EMBL/GenBank/DDBJ databases">
        <title>Cryptosporangium phraense sp. nov., isolated from plant litter.</title>
        <authorList>
            <person name="Suriyachadkun C."/>
        </authorList>
    </citation>
    <scope>NUCLEOTIDE SEQUENCE [LARGE SCALE GENOMIC DNA]</scope>
    <source>
        <strain evidence="8 9">A-T 5661</strain>
    </source>
</reference>